<feature type="transmembrane region" description="Helical" evidence="1">
    <location>
        <begin position="165"/>
        <end position="182"/>
    </location>
</feature>
<organism evidence="2 3">
    <name type="scientific">Halalkalibacter krulwichiae</name>
    <dbReference type="NCBI Taxonomy" id="199441"/>
    <lineage>
        <taxon>Bacteria</taxon>
        <taxon>Bacillati</taxon>
        <taxon>Bacillota</taxon>
        <taxon>Bacilli</taxon>
        <taxon>Bacillales</taxon>
        <taxon>Bacillaceae</taxon>
        <taxon>Halalkalibacter</taxon>
    </lineage>
</organism>
<sequence>MEDFVMLGPFRIPIRWIVIGLSLLAAYVLISVRLRKTNFHRKLLLEVIFNGVFYGFIVWKISYVLFYPSYALSYPVGIIYFDGGFRGILLGIVIGLIYIYVQSSKQNVKFQYYAELLLIGWLATVNVYVIPLLADNVFYYSGQVFLSTLLIVLLLKSKEFQSEKILTVMFIYSLGQLFLQFFAHSTAIYFGFNSIQIFFILVALFLLVLQFKINEKH</sequence>
<name>A0A1X9MJU7_9BACI</name>
<keyword evidence="1" id="KW-1133">Transmembrane helix</keyword>
<feature type="transmembrane region" description="Helical" evidence="1">
    <location>
        <begin position="44"/>
        <end position="66"/>
    </location>
</feature>
<dbReference type="KEGG" id="bkw:BkAM31D_14115"/>
<gene>
    <name evidence="2" type="ORF">BkAM31D_14115</name>
</gene>
<evidence type="ECO:0000256" key="1">
    <source>
        <dbReference type="SAM" id="Phobius"/>
    </source>
</evidence>
<keyword evidence="1" id="KW-0472">Membrane</keyword>
<evidence type="ECO:0000313" key="2">
    <source>
        <dbReference type="EMBL" id="ARK30882.1"/>
    </source>
</evidence>
<keyword evidence="1" id="KW-0812">Transmembrane</keyword>
<feature type="transmembrane region" description="Helical" evidence="1">
    <location>
        <begin position="112"/>
        <end position="131"/>
    </location>
</feature>
<accession>A0A1X9MJU7</accession>
<feature type="transmembrane region" description="Helical" evidence="1">
    <location>
        <begin position="137"/>
        <end position="155"/>
    </location>
</feature>
<keyword evidence="2" id="KW-0449">Lipoprotein</keyword>
<dbReference type="Proteomes" id="UP000193006">
    <property type="component" value="Chromosome"/>
</dbReference>
<reference evidence="2 3" key="1">
    <citation type="submission" date="2017-04" db="EMBL/GenBank/DDBJ databases">
        <title>Bacillus krulwichiae AM31D Genome sequencing and assembly.</title>
        <authorList>
            <person name="Krulwich T.A."/>
            <person name="Anastor L."/>
            <person name="Ehrlich R."/>
            <person name="Ehrlich G.D."/>
            <person name="Janto B."/>
        </authorList>
    </citation>
    <scope>NUCLEOTIDE SEQUENCE [LARGE SCALE GENOMIC DNA]</scope>
    <source>
        <strain evidence="2 3">AM31D</strain>
    </source>
</reference>
<proteinExistence type="predicted"/>
<dbReference type="RefSeq" id="WP_066149900.1">
    <property type="nucleotide sequence ID" value="NZ_CP020814.1"/>
</dbReference>
<evidence type="ECO:0000313" key="3">
    <source>
        <dbReference type="Proteomes" id="UP000193006"/>
    </source>
</evidence>
<dbReference type="STRING" id="199441.BkAM31D_14115"/>
<feature type="transmembrane region" description="Helical" evidence="1">
    <location>
        <begin position="188"/>
        <end position="209"/>
    </location>
</feature>
<dbReference type="AlphaFoldDB" id="A0A1X9MJU7"/>
<feature type="transmembrane region" description="Helical" evidence="1">
    <location>
        <begin position="12"/>
        <end position="32"/>
    </location>
</feature>
<keyword evidence="3" id="KW-1185">Reference proteome</keyword>
<keyword evidence="2" id="KW-0808">Transferase</keyword>
<dbReference type="GO" id="GO:0016740">
    <property type="term" value="F:transferase activity"/>
    <property type="evidence" value="ECO:0007669"/>
    <property type="project" value="UniProtKB-KW"/>
</dbReference>
<protein>
    <submittedName>
        <fullName evidence="2">Prolipoprotein diacylglyceryl transferase</fullName>
    </submittedName>
</protein>
<feature type="transmembrane region" description="Helical" evidence="1">
    <location>
        <begin position="78"/>
        <end position="100"/>
    </location>
</feature>
<dbReference type="EMBL" id="CP020814">
    <property type="protein sequence ID" value="ARK30882.1"/>
    <property type="molecule type" value="Genomic_DNA"/>
</dbReference>